<dbReference type="GO" id="GO:0006974">
    <property type="term" value="P:DNA damage response"/>
    <property type="evidence" value="ECO:0007669"/>
    <property type="project" value="InterPro"/>
</dbReference>
<dbReference type="GO" id="GO:0005737">
    <property type="term" value="C:cytoplasm"/>
    <property type="evidence" value="ECO:0007669"/>
    <property type="project" value="UniProtKB-SubCell"/>
</dbReference>
<dbReference type="PANTHER" id="PTHR21331">
    <property type="entry name" value="BRCA1-ASSOCIATED ATM ACTIVATOR 1"/>
    <property type="match status" value="1"/>
</dbReference>
<evidence type="ECO:0000313" key="5">
    <source>
        <dbReference type="Proteomes" id="UP001178508"/>
    </source>
</evidence>
<dbReference type="EMBL" id="OY660866">
    <property type="protein sequence ID" value="CAJ1053973.1"/>
    <property type="molecule type" value="Genomic_DNA"/>
</dbReference>
<keyword evidence="2" id="KW-0963">Cytoplasm</keyword>
<dbReference type="SUPFAM" id="SSF48371">
    <property type="entry name" value="ARM repeat"/>
    <property type="match status" value="1"/>
</dbReference>
<dbReference type="AlphaFoldDB" id="A0AAV1EYW7"/>
<evidence type="ECO:0000256" key="2">
    <source>
        <dbReference type="ARBA" id="ARBA00022490"/>
    </source>
</evidence>
<sequence>MSGSVLAAEVEGLTVLLLVTMDRECVSLLPRVCEVLADSQRSLPDDTSLEKLLDWFTGLTEAGGSLLESCPCLMEFISAVIDNKDSDPGVLSFTLKLTGLIAAAEDSFQTLQDRSVLDRAFSVQQWQDSGLWEDPCVRIGWIQGLKSSLQHTKALSFFIQSDFIKTLLKLQTDTSLFVASAANQMLAHILLFFQTCVQKKEEKVNGSRNSLDIGSGGPAAEYTAAVKVISENLKESLVPKDSAQLHRSLQTLKLLALLLAQAGSPLRDELIQAVGGSLEEVVTADCSQLTAPLMDVILAAYSSKPGGQISDQHVSRLLSSMLETSRPPVLIQAAAALLRSGHHDSSHTPQAVKILLLPLEMLTGQTLLCKTSSDDLHVSMAQQLKSKPSCVSMICSCLTNTPKIVVLTPDLLPCPPASVTSTVLSVLRLCSGASSGCNEVCRNVIGSRKVQKCALDALTALSSSAGSQENTSDVLAVLTQYLQSPGSDPTVLHKSFQALMKWTSTDLSVISDQIRSDLADVLKKRVCDVRWEVRDSAVEFLGHVADRRVLKSGNEASSVSGALLGGCCTISLLREALQDTESYVRASAVSALAKTLTRSWQQGAAPTQEETEIVTRLLEILSQDTEGFARRAVVRFFIVWFSASSSSSASSSLLMQSVRSVLSQGSADLDWEVKVHTLELAELLMDKSFKGQRGYRKYTTTNHALSHPYGVVSGLTHKLHAHTEGAESNSGGALKSLVELGVVSALLSGLVDCDRPVGLKACRLLITLRETVCPEDVTMATTAEVSCELPVWGWGQEIRKILLMKNGDFTRKEGGTEEERRGTVGATVSVCGVRTEEERCGTVGATVSVCGVLRSLSLEDRLDLLTRSSDHVHNSPLSLLQDILTARTAHTRTDTQAGQEVIVDCY</sequence>
<comment type="similarity">
    <text evidence="3">Belongs to the BRAT1 family.</text>
</comment>
<dbReference type="GO" id="GO:0008283">
    <property type="term" value="P:cell population proliferation"/>
    <property type="evidence" value="ECO:0007669"/>
    <property type="project" value="InterPro"/>
</dbReference>
<dbReference type="InterPro" id="IPR038904">
    <property type="entry name" value="BRAT1"/>
</dbReference>
<dbReference type="InterPro" id="IPR016024">
    <property type="entry name" value="ARM-type_fold"/>
</dbReference>
<evidence type="ECO:0000256" key="1">
    <source>
        <dbReference type="ARBA" id="ARBA00004496"/>
    </source>
</evidence>
<dbReference type="PANTHER" id="PTHR21331:SF2">
    <property type="entry name" value="BRCA1-ASSOCIATED ATM ACTIVATOR 1"/>
    <property type="match status" value="1"/>
</dbReference>
<name>A0AAV1EYW7_XYRNO</name>
<gene>
    <name evidence="4" type="ORF">XNOV1_A035775</name>
</gene>
<proteinExistence type="inferred from homology"/>
<organism evidence="4 5">
    <name type="scientific">Xyrichtys novacula</name>
    <name type="common">Pearly razorfish</name>
    <name type="synonym">Hemipteronotus novacula</name>
    <dbReference type="NCBI Taxonomy" id="13765"/>
    <lineage>
        <taxon>Eukaryota</taxon>
        <taxon>Metazoa</taxon>
        <taxon>Chordata</taxon>
        <taxon>Craniata</taxon>
        <taxon>Vertebrata</taxon>
        <taxon>Euteleostomi</taxon>
        <taxon>Actinopterygii</taxon>
        <taxon>Neopterygii</taxon>
        <taxon>Teleostei</taxon>
        <taxon>Neoteleostei</taxon>
        <taxon>Acanthomorphata</taxon>
        <taxon>Eupercaria</taxon>
        <taxon>Labriformes</taxon>
        <taxon>Labridae</taxon>
        <taxon>Xyrichtys</taxon>
    </lineage>
</organism>
<dbReference type="GO" id="GO:0005634">
    <property type="term" value="C:nucleus"/>
    <property type="evidence" value="ECO:0007669"/>
    <property type="project" value="TreeGrafter"/>
</dbReference>
<dbReference type="Proteomes" id="UP001178508">
    <property type="component" value="Chromosome 3"/>
</dbReference>
<dbReference type="Gene3D" id="1.25.10.10">
    <property type="entry name" value="Leucine-rich Repeat Variant"/>
    <property type="match status" value="1"/>
</dbReference>
<dbReference type="InterPro" id="IPR011989">
    <property type="entry name" value="ARM-like"/>
</dbReference>
<evidence type="ECO:0000313" key="4">
    <source>
        <dbReference type="EMBL" id="CAJ1053973.1"/>
    </source>
</evidence>
<accession>A0AAV1EYW7</accession>
<protein>
    <submittedName>
        <fullName evidence="4">BRCA1-associated ATM activator 1</fullName>
    </submittedName>
</protein>
<reference evidence="4" key="1">
    <citation type="submission" date="2023-08" db="EMBL/GenBank/DDBJ databases">
        <authorList>
            <person name="Alioto T."/>
            <person name="Alioto T."/>
            <person name="Gomez Garrido J."/>
        </authorList>
    </citation>
    <scope>NUCLEOTIDE SEQUENCE</scope>
</reference>
<keyword evidence="5" id="KW-1185">Reference proteome</keyword>
<comment type="subcellular location">
    <subcellularLocation>
        <location evidence="1">Cytoplasm</location>
    </subcellularLocation>
</comment>
<evidence type="ECO:0000256" key="3">
    <source>
        <dbReference type="ARBA" id="ARBA00061308"/>
    </source>
</evidence>